<geneLocation type="plasmid" evidence="3">
    <name>LIBA6289</name>
</geneLocation>
<accession>A0A2R4NC88</accession>
<proteinExistence type="predicted"/>
<keyword evidence="2" id="KW-0812">Transmembrane</keyword>
<gene>
    <name evidence="3" type="ORF">plasmid_LIBA6289_00059</name>
</gene>
<feature type="coiled-coil region" evidence="1">
    <location>
        <begin position="214"/>
        <end position="291"/>
    </location>
</feature>
<feature type="transmembrane region" description="Helical" evidence="2">
    <location>
        <begin position="40"/>
        <end position="57"/>
    </location>
</feature>
<keyword evidence="2" id="KW-1133">Transmembrane helix</keyword>
<evidence type="ECO:0000256" key="1">
    <source>
        <dbReference type="SAM" id="Coils"/>
    </source>
</evidence>
<evidence type="ECO:0000313" key="3">
    <source>
        <dbReference type="EMBL" id="AVX33744.1"/>
    </source>
</evidence>
<dbReference type="EMBL" id="MF547664">
    <property type="protein sequence ID" value="AVX33744.1"/>
    <property type="molecule type" value="Genomic_DNA"/>
</dbReference>
<protein>
    <submittedName>
        <fullName evidence="3">Uncharacterized protein</fullName>
    </submittedName>
</protein>
<keyword evidence="3" id="KW-0614">Plasmid</keyword>
<reference evidence="3" key="1">
    <citation type="journal article" date="2018" name="Genome Biol. Evol.">
        <title>Two Groups of Cocirculating, Epidemic Clostridiodes difficile Strains Microdiversify through Different Mechanisms.</title>
        <authorList>
            <person name="Murillo T."/>
            <person name="Ramirez-Vargas G."/>
            <person name="Riedel T."/>
            <person name="Overmann J."/>
            <person name="Andersen J.M."/>
            <person name="Guzman-Verri C."/>
            <person name="Chaves-Olarte E."/>
            <person name="Rodriguez C."/>
        </authorList>
    </citation>
    <scope>NUCLEOTIDE SEQUENCE</scope>
    <source>
        <strain evidence="3">LIBA-6289</strain>
        <plasmid evidence="3">LIBA6289</plasmid>
    </source>
</reference>
<sequence length="297" mass="34693">MDKIKKKIDKIIKSSIKIFNFLEKKIQRINENRTISNKSITYYALTIAIVFGFGFFFNSNALLNKEKDMRSTPLYEKQVIGGMSIEIRDRKYNPATSQVQFLIYVDNDNNFETKKMSFELREQNNPAELIDLKARQIDANNYVIISNVPRKWTVLSLGVGEKVVSGDKYTIMNKIKIYSDIRGTEKSYGLKEKNTNEYLGDAIDKEIIVVQSKIKNIEKDYLSEENEIKRIENDIKSLEESRKYQTESELENSNSEINSLKNSIIICKDKMNDYTKQINELKQKIKKLEQKKVDFLN</sequence>
<evidence type="ECO:0000256" key="2">
    <source>
        <dbReference type="SAM" id="Phobius"/>
    </source>
</evidence>
<dbReference type="RefSeq" id="WP_172692598.1">
    <property type="nucleotide sequence ID" value="NZ_MF547664.1"/>
</dbReference>
<dbReference type="AlphaFoldDB" id="A0A2R4NC88"/>
<dbReference type="SUPFAM" id="SSF57997">
    <property type="entry name" value="Tropomyosin"/>
    <property type="match status" value="1"/>
</dbReference>
<keyword evidence="1" id="KW-0175">Coiled coil</keyword>
<organism evidence="3">
    <name type="scientific">Clostridioides difficile</name>
    <name type="common">Peptoclostridium difficile</name>
    <dbReference type="NCBI Taxonomy" id="1496"/>
    <lineage>
        <taxon>Bacteria</taxon>
        <taxon>Bacillati</taxon>
        <taxon>Bacillota</taxon>
        <taxon>Clostridia</taxon>
        <taxon>Peptostreptococcales</taxon>
        <taxon>Peptostreptococcaceae</taxon>
        <taxon>Clostridioides</taxon>
    </lineage>
</organism>
<dbReference type="Gene3D" id="1.10.287.1490">
    <property type="match status" value="1"/>
</dbReference>
<keyword evidence="2" id="KW-0472">Membrane</keyword>
<name>A0A2R4NC88_CLODI</name>